<dbReference type="EMBL" id="LVLJ01002225">
    <property type="protein sequence ID" value="OAE26173.1"/>
    <property type="molecule type" value="Genomic_DNA"/>
</dbReference>
<gene>
    <name evidence="1" type="ORF">AXG93_2230s1000</name>
</gene>
<keyword evidence="2" id="KW-1185">Reference proteome</keyword>
<sequence length="98" mass="10763">MVQGIQHDPSILQGSQCCRSRRPLPNATWVELNATLAKNAKAAKDLGDFKKYAAKIPTAYINSLNPLFALYQDYSILTIGQNDVYNGSLTCNIISSQT</sequence>
<name>A0A176W0P4_MARPO</name>
<organism evidence="1 2">
    <name type="scientific">Marchantia polymorpha subsp. ruderalis</name>
    <dbReference type="NCBI Taxonomy" id="1480154"/>
    <lineage>
        <taxon>Eukaryota</taxon>
        <taxon>Viridiplantae</taxon>
        <taxon>Streptophyta</taxon>
        <taxon>Embryophyta</taxon>
        <taxon>Marchantiophyta</taxon>
        <taxon>Marchantiopsida</taxon>
        <taxon>Marchantiidae</taxon>
        <taxon>Marchantiales</taxon>
        <taxon>Marchantiaceae</taxon>
        <taxon>Marchantia</taxon>
    </lineage>
</organism>
<reference evidence="1" key="1">
    <citation type="submission" date="2016-03" db="EMBL/GenBank/DDBJ databases">
        <title>Mechanisms controlling the formation of the plant cell surface in tip-growing cells are functionally conserved among land plants.</title>
        <authorList>
            <person name="Honkanen S."/>
            <person name="Jones V.A."/>
            <person name="Morieri G."/>
            <person name="Champion C."/>
            <person name="Hetherington A.J."/>
            <person name="Kelly S."/>
            <person name="Saint-Marcoux D."/>
            <person name="Proust H."/>
            <person name="Prescott H."/>
            <person name="Dolan L."/>
        </authorList>
    </citation>
    <scope>NUCLEOTIDE SEQUENCE [LARGE SCALE GENOMIC DNA]</scope>
    <source>
        <tissue evidence="1">Whole gametophyte</tissue>
    </source>
</reference>
<dbReference type="Proteomes" id="UP000077202">
    <property type="component" value="Unassembled WGS sequence"/>
</dbReference>
<dbReference type="AlphaFoldDB" id="A0A176W0P4"/>
<evidence type="ECO:0000313" key="2">
    <source>
        <dbReference type="Proteomes" id="UP000077202"/>
    </source>
</evidence>
<accession>A0A176W0P4</accession>
<protein>
    <submittedName>
        <fullName evidence="1">Uncharacterized protein</fullName>
    </submittedName>
</protein>
<proteinExistence type="predicted"/>
<evidence type="ECO:0000313" key="1">
    <source>
        <dbReference type="EMBL" id="OAE26173.1"/>
    </source>
</evidence>
<comment type="caution">
    <text evidence="1">The sequence shown here is derived from an EMBL/GenBank/DDBJ whole genome shotgun (WGS) entry which is preliminary data.</text>
</comment>